<dbReference type="Gene3D" id="3.40.50.1580">
    <property type="entry name" value="Nucleoside phosphorylase domain"/>
    <property type="match status" value="1"/>
</dbReference>
<feature type="non-terminal residue" evidence="1">
    <location>
        <position position="52"/>
    </location>
</feature>
<dbReference type="InterPro" id="IPR035994">
    <property type="entry name" value="Nucleoside_phosphorylase_sf"/>
</dbReference>
<proteinExistence type="predicted"/>
<evidence type="ECO:0008006" key="2">
    <source>
        <dbReference type="Google" id="ProtNLM"/>
    </source>
</evidence>
<dbReference type="GO" id="GO:0003824">
    <property type="term" value="F:catalytic activity"/>
    <property type="evidence" value="ECO:0007669"/>
    <property type="project" value="InterPro"/>
</dbReference>
<dbReference type="SUPFAM" id="SSF53167">
    <property type="entry name" value="Purine and uridine phosphorylases"/>
    <property type="match status" value="1"/>
</dbReference>
<sequence>MKRLEPSELILNPDGSIFHLHLKPGHVSGTIILVGDPDRVELISGFFDNIEV</sequence>
<accession>X1UUW7</accession>
<gene>
    <name evidence="1" type="ORF">S12H4_58731</name>
</gene>
<protein>
    <recommendedName>
        <fullName evidence="2">Phosphorylase</fullName>
    </recommendedName>
</protein>
<comment type="caution">
    <text evidence="1">The sequence shown here is derived from an EMBL/GenBank/DDBJ whole genome shotgun (WGS) entry which is preliminary data.</text>
</comment>
<reference evidence="1" key="1">
    <citation type="journal article" date="2014" name="Front. Microbiol.">
        <title>High frequency of phylogenetically diverse reductive dehalogenase-homologous genes in deep subseafloor sedimentary metagenomes.</title>
        <authorList>
            <person name="Kawai M."/>
            <person name="Futagami T."/>
            <person name="Toyoda A."/>
            <person name="Takaki Y."/>
            <person name="Nishi S."/>
            <person name="Hori S."/>
            <person name="Arai W."/>
            <person name="Tsubouchi T."/>
            <person name="Morono Y."/>
            <person name="Uchiyama I."/>
            <person name="Ito T."/>
            <person name="Fujiyama A."/>
            <person name="Inagaki F."/>
            <person name="Takami H."/>
        </authorList>
    </citation>
    <scope>NUCLEOTIDE SEQUENCE</scope>
    <source>
        <strain evidence="1">Expedition CK06-06</strain>
    </source>
</reference>
<dbReference type="GO" id="GO:0009116">
    <property type="term" value="P:nucleoside metabolic process"/>
    <property type="evidence" value="ECO:0007669"/>
    <property type="project" value="InterPro"/>
</dbReference>
<dbReference type="EMBL" id="BARW01038219">
    <property type="protein sequence ID" value="GAJ21269.1"/>
    <property type="molecule type" value="Genomic_DNA"/>
</dbReference>
<organism evidence="1">
    <name type="scientific">marine sediment metagenome</name>
    <dbReference type="NCBI Taxonomy" id="412755"/>
    <lineage>
        <taxon>unclassified sequences</taxon>
        <taxon>metagenomes</taxon>
        <taxon>ecological metagenomes</taxon>
    </lineage>
</organism>
<name>X1UUW7_9ZZZZ</name>
<evidence type="ECO:0000313" key="1">
    <source>
        <dbReference type="EMBL" id="GAJ21269.1"/>
    </source>
</evidence>
<dbReference type="AlphaFoldDB" id="X1UUW7"/>